<dbReference type="GO" id="GO:0008887">
    <property type="term" value="F:glycerate kinase activity"/>
    <property type="evidence" value="ECO:0007669"/>
    <property type="project" value="UniProtKB-EC"/>
</dbReference>
<organism evidence="1">
    <name type="scientific">Cyanothece sp. (strain PCC 7425 / ATCC 29141)</name>
    <dbReference type="NCBI Taxonomy" id="395961"/>
    <lineage>
        <taxon>Bacteria</taxon>
        <taxon>Bacillati</taxon>
        <taxon>Cyanobacteriota</taxon>
        <taxon>Cyanophyceae</taxon>
        <taxon>Gomontiellales</taxon>
        <taxon>Cyanothecaceae</taxon>
        <taxon>Cyanothece</taxon>
    </lineage>
</organism>
<dbReference type="HOGENOM" id="CLU_056986_2_0_3"/>
<dbReference type="InterPro" id="IPR027417">
    <property type="entry name" value="P-loop_NTPase"/>
</dbReference>
<name>B8HTT1_CYAP4</name>
<dbReference type="EC" id="2.7.1.31" evidence="1"/>
<proteinExistence type="predicted"/>
<dbReference type="KEGG" id="cyn:Cyan7425_0459"/>
<evidence type="ECO:0000313" key="1">
    <source>
        <dbReference type="EMBL" id="ACL42851.1"/>
    </source>
</evidence>
<dbReference type="EMBL" id="CP001344">
    <property type="protein sequence ID" value="ACL42851.1"/>
    <property type="molecule type" value="Genomic_DNA"/>
</dbReference>
<dbReference type="eggNOG" id="COG4240">
    <property type="taxonomic scope" value="Bacteria"/>
</dbReference>
<keyword evidence="1" id="KW-0418">Kinase</keyword>
<protein>
    <submittedName>
        <fullName evidence="1">Glycerate kinase</fullName>
        <ecNumber evidence="1">2.7.1.31</ecNumber>
    </submittedName>
</protein>
<accession>B8HTT1</accession>
<dbReference type="PANTHER" id="PTHR10285">
    <property type="entry name" value="URIDINE KINASE"/>
    <property type="match status" value="1"/>
</dbReference>
<dbReference type="AlphaFoldDB" id="B8HTT1"/>
<reference evidence="1" key="1">
    <citation type="submission" date="2009-01" db="EMBL/GenBank/DDBJ databases">
        <title>Complete sequence of chromosome Cyanothece sp. PCC 7425.</title>
        <authorList>
            <consortium name="US DOE Joint Genome Institute"/>
            <person name="Lucas S."/>
            <person name="Copeland A."/>
            <person name="Lapidus A."/>
            <person name="Glavina del Rio T."/>
            <person name="Dalin E."/>
            <person name="Tice H."/>
            <person name="Bruce D."/>
            <person name="Goodwin L."/>
            <person name="Pitluck S."/>
            <person name="Sims D."/>
            <person name="Meineke L."/>
            <person name="Brettin T."/>
            <person name="Detter J.C."/>
            <person name="Han C."/>
            <person name="Larimer F."/>
            <person name="Land M."/>
            <person name="Hauser L."/>
            <person name="Kyrpides N."/>
            <person name="Ovchinnikova G."/>
            <person name="Liberton M."/>
            <person name="Stoeckel J."/>
            <person name="Banerjee A."/>
            <person name="Singh A."/>
            <person name="Page L."/>
            <person name="Sato H."/>
            <person name="Zhao L."/>
            <person name="Sherman L."/>
            <person name="Pakrasi H."/>
            <person name="Richardson P."/>
        </authorList>
    </citation>
    <scope>NUCLEOTIDE SEQUENCE</scope>
    <source>
        <strain evidence="1">PCC 7425</strain>
    </source>
</reference>
<keyword evidence="1" id="KW-0808">Transferase</keyword>
<dbReference type="Gene3D" id="3.40.50.300">
    <property type="entry name" value="P-loop containing nucleotide triphosphate hydrolases"/>
    <property type="match status" value="1"/>
</dbReference>
<dbReference type="SUPFAM" id="SSF52540">
    <property type="entry name" value="P-loop containing nucleoside triphosphate hydrolases"/>
    <property type="match status" value="1"/>
</dbReference>
<sequence length="359" mass="40700">MISNELLKPILTHLLTGKTLTHAHHQCLEEYSKINWSGLRGMNNSAAISIQKRAAAFPLVYGQVKHYWEDVLNIPSPCLLLLWEVWLPLALFLIERHRSLHRPLIQGIVGSQGAGKTTLTHLLQLILTTLGYPTLSLSLDDFYKTYAEREALRQTDPRLIWRGPPGTHDVELALQVCSQLRQPLSQPVAIPRFDKTAWGGAGDRSHWESVQDVGIILFEGWFVGVRPIDPGQFETAPPPILTAADRAFAQAMNDRLQQYQPLWQLLDGLIVLDLVDYRLSQQWRWQAEARAIQSGRSGMSETEVHQFVEYFWRALHPQLFIPPLTQDPEVDLVIEISLNQLPQRVYCPDGVAAPVPPRS</sequence>
<dbReference type="STRING" id="395961.Cyan7425_0459"/>
<gene>
    <name evidence="1" type="ordered locus">Cyan7425_0459</name>
</gene>